<feature type="compositionally biased region" description="Low complexity" evidence="1">
    <location>
        <begin position="57"/>
        <end position="78"/>
    </location>
</feature>
<feature type="region of interest" description="Disordered" evidence="1">
    <location>
        <begin position="170"/>
        <end position="305"/>
    </location>
</feature>
<dbReference type="RefSeq" id="XP_030369311.1">
    <property type="nucleotide sequence ID" value="XM_030513451.1"/>
</dbReference>
<dbReference type="SMART" id="SM01083">
    <property type="entry name" value="Cir_N"/>
    <property type="match status" value="1"/>
</dbReference>
<dbReference type="OrthoDB" id="2159131at2759"/>
<evidence type="ECO:0000259" key="2">
    <source>
        <dbReference type="SMART" id="SM01083"/>
    </source>
</evidence>
<sequence>MNILPKKRWHVRTKDNIARVRRDEAAAREDEQKRQDKLELAESEARINFLRRQSGAPTSSTRPSTSTSTENAPSSSSADTNVAGVDLFINYKAHIKTTNKDFEKERKEEQEKYEKQVGYLTYLGQNTNEALKQRSWYEVAPKRTDVDDKNDIETHLERKLSQDPLTLMNALLPSKKKPARSVPKRKRDASPTPKPVQESPAKIKKHKKEKKHHKKHKKHHESHKRKKESRKEADLAAERRKREKLEILRKQRLRREKAEREREQALVAPKDVLASSTEDRSAPTPRIMQKYNSQFNPEFAKQNMI</sequence>
<feature type="compositionally biased region" description="Basic residues" evidence="1">
    <location>
        <begin position="202"/>
        <end position="228"/>
    </location>
</feature>
<evidence type="ECO:0000313" key="3">
    <source>
        <dbReference type="Proteomes" id="UP000504634"/>
    </source>
</evidence>
<keyword evidence="4" id="KW-0675">Receptor</keyword>
<gene>
    <name evidence="4" type="primary">LOC115620278</name>
</gene>
<feature type="domain" description="CBF1-interacting co-repressor CIR N-terminal" evidence="2">
    <location>
        <begin position="8"/>
        <end position="44"/>
    </location>
</feature>
<feature type="compositionally biased region" description="Basic and acidic residues" evidence="1">
    <location>
        <begin position="229"/>
        <end position="249"/>
    </location>
</feature>
<dbReference type="GeneID" id="115620278"/>
<accession>A0A6J2SXK5</accession>
<organism evidence="3 4">
    <name type="scientific">Drosophila lebanonensis</name>
    <name type="common">Fruit fly</name>
    <name type="synonym">Scaptodrosophila lebanonensis</name>
    <dbReference type="NCBI Taxonomy" id="7225"/>
    <lineage>
        <taxon>Eukaryota</taxon>
        <taxon>Metazoa</taxon>
        <taxon>Ecdysozoa</taxon>
        <taxon>Arthropoda</taxon>
        <taxon>Hexapoda</taxon>
        <taxon>Insecta</taxon>
        <taxon>Pterygota</taxon>
        <taxon>Neoptera</taxon>
        <taxon>Endopterygota</taxon>
        <taxon>Diptera</taxon>
        <taxon>Brachycera</taxon>
        <taxon>Muscomorpha</taxon>
        <taxon>Ephydroidea</taxon>
        <taxon>Drosophilidae</taxon>
        <taxon>Scaptodrosophila</taxon>
    </lineage>
</organism>
<feature type="compositionally biased region" description="Basic and acidic residues" evidence="1">
    <location>
        <begin position="21"/>
        <end position="45"/>
    </location>
</feature>
<dbReference type="AlphaFoldDB" id="A0A6J2SXK5"/>
<dbReference type="Pfam" id="PF10197">
    <property type="entry name" value="Cir_N"/>
    <property type="match status" value="1"/>
</dbReference>
<keyword evidence="3" id="KW-1185">Reference proteome</keyword>
<feature type="compositionally biased region" description="Basic residues" evidence="1">
    <location>
        <begin position="174"/>
        <end position="187"/>
    </location>
</feature>
<dbReference type="InterPro" id="IPR039875">
    <property type="entry name" value="LENG1-like"/>
</dbReference>
<dbReference type="Proteomes" id="UP000504634">
    <property type="component" value="Unplaced"/>
</dbReference>
<dbReference type="InterPro" id="IPR019339">
    <property type="entry name" value="CIR_N_dom"/>
</dbReference>
<name>A0A6J2SXK5_DROLE</name>
<reference evidence="4" key="1">
    <citation type="submission" date="2025-08" db="UniProtKB">
        <authorList>
            <consortium name="RefSeq"/>
        </authorList>
    </citation>
    <scope>IDENTIFICATION</scope>
    <source>
        <strain evidence="4">11010-0011.00</strain>
        <tissue evidence="4">Whole body</tissue>
    </source>
</reference>
<proteinExistence type="predicted"/>
<protein>
    <submittedName>
        <fullName evidence="4">Leukocyte receptor cluster member 1 homolog</fullName>
    </submittedName>
</protein>
<feature type="region of interest" description="Disordered" evidence="1">
    <location>
        <begin position="21"/>
        <end position="80"/>
    </location>
</feature>
<evidence type="ECO:0000313" key="4">
    <source>
        <dbReference type="RefSeq" id="XP_030369311.1"/>
    </source>
</evidence>
<dbReference type="PANTHER" id="PTHR22093:SF0">
    <property type="entry name" value="LEUKOCYTE RECEPTOR CLUSTER MEMBER 1"/>
    <property type="match status" value="1"/>
</dbReference>
<dbReference type="PANTHER" id="PTHR22093">
    <property type="entry name" value="LEUKOCYTE RECEPTOR CLUSTER LRC MEMBER 1"/>
    <property type="match status" value="1"/>
</dbReference>
<evidence type="ECO:0000256" key="1">
    <source>
        <dbReference type="SAM" id="MobiDB-lite"/>
    </source>
</evidence>